<keyword evidence="1" id="KW-0560">Oxidoreductase</keyword>
<dbReference type="PRINTS" id="PR00469">
    <property type="entry name" value="PNDRDTASEII"/>
</dbReference>
<reference evidence="3" key="1">
    <citation type="submission" date="2018-05" db="EMBL/GenBank/DDBJ databases">
        <title>Micromonospora globispora sp. nov. and Micromonospora rugosa sp. nov., isolated from marine sediment.</title>
        <authorList>
            <person name="Carro L."/>
            <person name="Aysel V."/>
            <person name="Cetin D."/>
            <person name="Igual J.M."/>
            <person name="Klenk H.-P."/>
            <person name="Trujillo M.E."/>
            <person name="Sahin N."/>
        </authorList>
    </citation>
    <scope>NUCLEOTIDE SEQUENCE [LARGE SCALE GENOMIC DNA]</scope>
    <source>
        <strain evidence="3">S2904</strain>
    </source>
</reference>
<dbReference type="OrthoDB" id="9778740at2"/>
<sequence>MTRETVDVAVIGAGPFGLSLAAHLRAADVPHRVFGRPMELWRSHMPAGMYLKSQGLASNLSSPQPGHTLADFCRATGRPYASYGRPVALDTFLAYGEWFQQSQVPHLENVLVSEMTPDGGGYALTLADGTTLWARRVVVAVGVQHFANVPDALRELPPELHSHASEHTDLSRFAGREVVVVGAGQSALESAALLHEAGASVRVVARCSKLQWNGEPLAQERPVWRRLREPEAGLGSGWATWFYSNRPDLFRHLPALERARRARTALGPAGSTWLRPRVENVVPVHLGHIVVGAKAVPGRARLSIRTLDGDALEMLPEHIISATGYRPDLGHLTFLDQRLRSRLRTIGGTPQVGKTFCSSAPGLHFVGPAVAPTFGPVMRFVYGTEFASRVLGRHLSGTGNRYRATLAGALLRSSARGGSRRWRVPT</sequence>
<dbReference type="Pfam" id="PF13738">
    <property type="entry name" value="Pyr_redox_3"/>
    <property type="match status" value="1"/>
</dbReference>
<keyword evidence="3" id="KW-1185">Reference proteome</keyword>
<evidence type="ECO:0000313" key="2">
    <source>
        <dbReference type="EMBL" id="PWU45600.1"/>
    </source>
</evidence>
<organism evidence="2 3">
    <name type="scientific">Micromonospora globispora</name>
    <dbReference type="NCBI Taxonomy" id="1450148"/>
    <lineage>
        <taxon>Bacteria</taxon>
        <taxon>Bacillati</taxon>
        <taxon>Actinomycetota</taxon>
        <taxon>Actinomycetes</taxon>
        <taxon>Micromonosporales</taxon>
        <taxon>Micromonosporaceae</taxon>
        <taxon>Micromonospora</taxon>
    </lineage>
</organism>
<keyword evidence="2" id="KW-0503">Monooxygenase</keyword>
<accession>A0A317JZ53</accession>
<dbReference type="SUPFAM" id="SSF51905">
    <property type="entry name" value="FAD/NAD(P)-binding domain"/>
    <property type="match status" value="2"/>
</dbReference>
<dbReference type="InterPro" id="IPR050982">
    <property type="entry name" value="Auxin_biosynth/cation_transpt"/>
</dbReference>
<evidence type="ECO:0000256" key="1">
    <source>
        <dbReference type="ARBA" id="ARBA00023002"/>
    </source>
</evidence>
<dbReference type="PRINTS" id="PR00368">
    <property type="entry name" value="FADPNR"/>
</dbReference>
<dbReference type="RefSeq" id="WP_109946319.1">
    <property type="nucleotide sequence ID" value="NZ_QGSU01000541.1"/>
</dbReference>
<name>A0A317JZ53_9ACTN</name>
<dbReference type="Proteomes" id="UP000245683">
    <property type="component" value="Unassembled WGS sequence"/>
</dbReference>
<dbReference type="AlphaFoldDB" id="A0A317JZ53"/>
<dbReference type="GO" id="GO:0004497">
    <property type="term" value="F:monooxygenase activity"/>
    <property type="evidence" value="ECO:0007669"/>
    <property type="project" value="UniProtKB-KW"/>
</dbReference>
<gene>
    <name evidence="2" type="ORF">DLJ46_20895</name>
</gene>
<dbReference type="Gene3D" id="3.50.50.60">
    <property type="entry name" value="FAD/NAD(P)-binding domain"/>
    <property type="match status" value="1"/>
</dbReference>
<evidence type="ECO:0000313" key="3">
    <source>
        <dbReference type="Proteomes" id="UP000245683"/>
    </source>
</evidence>
<dbReference type="PANTHER" id="PTHR43539">
    <property type="entry name" value="FLAVIN-BINDING MONOOXYGENASE-LIKE PROTEIN (AFU_ORTHOLOGUE AFUA_4G09220)"/>
    <property type="match status" value="1"/>
</dbReference>
<dbReference type="InterPro" id="IPR036188">
    <property type="entry name" value="FAD/NAD-bd_sf"/>
</dbReference>
<comment type="caution">
    <text evidence="2">The sequence shown here is derived from an EMBL/GenBank/DDBJ whole genome shotgun (WGS) entry which is preliminary data.</text>
</comment>
<dbReference type="EMBL" id="QGSV01000247">
    <property type="protein sequence ID" value="PWU45600.1"/>
    <property type="molecule type" value="Genomic_DNA"/>
</dbReference>
<dbReference type="GO" id="GO:0050660">
    <property type="term" value="F:flavin adenine dinucleotide binding"/>
    <property type="evidence" value="ECO:0007669"/>
    <property type="project" value="TreeGrafter"/>
</dbReference>
<protein>
    <submittedName>
        <fullName evidence="2">Dimethylaniline monooxygenase</fullName>
    </submittedName>
</protein>
<proteinExistence type="predicted"/>
<dbReference type="PANTHER" id="PTHR43539:SF91">
    <property type="entry name" value="FAD-DEPENDENT URATE HYDROXYLASE"/>
    <property type="match status" value="1"/>
</dbReference>